<reference evidence="4 5" key="1">
    <citation type="submission" date="2018-08" db="EMBL/GenBank/DDBJ databases">
        <authorList>
            <person name="Khan S.A."/>
            <person name="Jeon C.O."/>
            <person name="Chun B.H."/>
            <person name="Jeong S.E."/>
        </authorList>
    </citation>
    <scope>NUCLEOTIDE SEQUENCE [LARGE SCALE GENOMIC DNA]</scope>
    <source>
        <strain evidence="4 5">S-16</strain>
    </source>
</reference>
<dbReference type="AlphaFoldDB" id="A0A3N7HP61"/>
<organism evidence="4 5">
    <name type="scientific">Piscinibacter terrae</name>
    <dbReference type="NCBI Taxonomy" id="2496871"/>
    <lineage>
        <taxon>Bacteria</taxon>
        <taxon>Pseudomonadati</taxon>
        <taxon>Pseudomonadota</taxon>
        <taxon>Betaproteobacteria</taxon>
        <taxon>Burkholderiales</taxon>
        <taxon>Sphaerotilaceae</taxon>
        <taxon>Piscinibacter</taxon>
    </lineage>
</organism>
<dbReference type="RefSeq" id="WP_124542732.1">
    <property type="nucleotide sequence ID" value="NZ_QUSW01000007.1"/>
</dbReference>
<dbReference type="InterPro" id="IPR010559">
    <property type="entry name" value="Sig_transdc_His_kin_internal"/>
</dbReference>
<sequence length="368" mass="40018">MSAIDPTYPETGSPRALEGYTLVLATIGACLVALVAALATRNPRMVMVQVVPTTLVMMLGGGAAALWLLRRTKAPLWLLLVGPAAATTASMLAMVLMRAAWADRAVDLILARPLVERGFVSAPLLGALIGAGLWLLERARQRERAAWQAEEAARARESQSQHERGLAQLQLLQAQIEPHFIYNTLANLRQLVKLDSARALQMLDHLIRYFKLVLPSFREDRLPLRDELALVQAYLDLLSERMGRPMRMQVDVPDHIAGISLLPGALLCFAENAVKHGLPEDGSELKLLVSARHLGHSLVLRVQDNGAGPPAAPGSTDASRPGGTGIANLRERLRLLYGDGASVQLYNIHPGCEAVLTLPWETPAPQQR</sequence>
<feature type="transmembrane region" description="Helical" evidence="2">
    <location>
        <begin position="117"/>
        <end position="136"/>
    </location>
</feature>
<dbReference type="Pfam" id="PF06580">
    <property type="entry name" value="His_kinase"/>
    <property type="match status" value="1"/>
</dbReference>
<comment type="caution">
    <text evidence="4">The sequence shown here is derived from an EMBL/GenBank/DDBJ whole genome shotgun (WGS) entry which is preliminary data.</text>
</comment>
<protein>
    <recommendedName>
        <fullName evidence="3">Signal transduction histidine kinase internal region domain-containing protein</fullName>
    </recommendedName>
</protein>
<evidence type="ECO:0000313" key="4">
    <source>
        <dbReference type="EMBL" id="RQP22511.1"/>
    </source>
</evidence>
<evidence type="ECO:0000256" key="2">
    <source>
        <dbReference type="SAM" id="Phobius"/>
    </source>
</evidence>
<evidence type="ECO:0000259" key="3">
    <source>
        <dbReference type="Pfam" id="PF06580"/>
    </source>
</evidence>
<dbReference type="GO" id="GO:0016020">
    <property type="term" value="C:membrane"/>
    <property type="evidence" value="ECO:0007669"/>
    <property type="project" value="InterPro"/>
</dbReference>
<evidence type="ECO:0000256" key="1">
    <source>
        <dbReference type="SAM" id="MobiDB-lite"/>
    </source>
</evidence>
<dbReference type="Gene3D" id="3.30.565.10">
    <property type="entry name" value="Histidine kinase-like ATPase, C-terminal domain"/>
    <property type="match status" value="1"/>
</dbReference>
<dbReference type="OrthoDB" id="2514702at2"/>
<dbReference type="Proteomes" id="UP000267464">
    <property type="component" value="Unassembled WGS sequence"/>
</dbReference>
<evidence type="ECO:0000313" key="5">
    <source>
        <dbReference type="Proteomes" id="UP000267464"/>
    </source>
</evidence>
<feature type="transmembrane region" description="Helical" evidence="2">
    <location>
        <begin position="76"/>
        <end position="97"/>
    </location>
</feature>
<dbReference type="PANTHER" id="PTHR34220">
    <property type="entry name" value="SENSOR HISTIDINE KINASE YPDA"/>
    <property type="match status" value="1"/>
</dbReference>
<name>A0A3N7HP61_9BURK</name>
<keyword evidence="2" id="KW-0472">Membrane</keyword>
<reference evidence="4 5" key="2">
    <citation type="submission" date="2018-12" db="EMBL/GenBank/DDBJ databases">
        <title>Rhizobacter gummiphilus sp. nov., a rubber-degrading bacterium isolated from the soil of a botanical garden in Japan.</title>
        <authorList>
            <person name="Shunsuke S.S."/>
        </authorList>
    </citation>
    <scope>NUCLEOTIDE SEQUENCE [LARGE SCALE GENOMIC DNA]</scope>
    <source>
        <strain evidence="4 5">S-16</strain>
    </source>
</reference>
<dbReference type="InterPro" id="IPR050640">
    <property type="entry name" value="Bact_2-comp_sensor_kinase"/>
</dbReference>
<dbReference type="EMBL" id="QUSW01000007">
    <property type="protein sequence ID" value="RQP22511.1"/>
    <property type="molecule type" value="Genomic_DNA"/>
</dbReference>
<feature type="region of interest" description="Disordered" evidence="1">
    <location>
        <begin position="305"/>
        <end position="324"/>
    </location>
</feature>
<gene>
    <name evidence="4" type="ORF">DZC73_23085</name>
</gene>
<dbReference type="InterPro" id="IPR036890">
    <property type="entry name" value="HATPase_C_sf"/>
</dbReference>
<accession>A0A3N7HP61</accession>
<proteinExistence type="predicted"/>
<dbReference type="PANTHER" id="PTHR34220:SF9">
    <property type="entry name" value="SIGNAL TRANSDUCTION HISTIDINE KINASE INTERNAL REGION DOMAIN-CONTAINING PROTEIN"/>
    <property type="match status" value="1"/>
</dbReference>
<dbReference type="GO" id="GO:0000155">
    <property type="term" value="F:phosphorelay sensor kinase activity"/>
    <property type="evidence" value="ECO:0007669"/>
    <property type="project" value="InterPro"/>
</dbReference>
<keyword evidence="2" id="KW-1133">Transmembrane helix</keyword>
<feature type="transmembrane region" description="Helical" evidence="2">
    <location>
        <begin position="20"/>
        <end position="40"/>
    </location>
</feature>
<feature type="transmembrane region" description="Helical" evidence="2">
    <location>
        <begin position="46"/>
        <end position="69"/>
    </location>
</feature>
<dbReference type="SUPFAM" id="SSF55874">
    <property type="entry name" value="ATPase domain of HSP90 chaperone/DNA topoisomerase II/histidine kinase"/>
    <property type="match status" value="1"/>
</dbReference>
<keyword evidence="2" id="KW-0812">Transmembrane</keyword>
<keyword evidence="5" id="KW-1185">Reference proteome</keyword>
<feature type="domain" description="Signal transduction histidine kinase internal region" evidence="3">
    <location>
        <begin position="167"/>
        <end position="244"/>
    </location>
</feature>